<accession>A0A1M6IMT5</accession>
<dbReference type="EMBL" id="FQZE01000017">
    <property type="protein sequence ID" value="SHJ35718.1"/>
    <property type="molecule type" value="Genomic_DNA"/>
</dbReference>
<dbReference type="OrthoDB" id="9779184at2"/>
<dbReference type="InterPro" id="IPR036237">
    <property type="entry name" value="Xyl_isomerase-like_sf"/>
</dbReference>
<dbReference type="RefSeq" id="WP_073169662.1">
    <property type="nucleotide sequence ID" value="NZ_FQZE01000017.1"/>
</dbReference>
<name>A0A1M6IMT5_9BACT</name>
<evidence type="ECO:0000313" key="2">
    <source>
        <dbReference type="EMBL" id="SHJ35718.1"/>
    </source>
</evidence>
<keyword evidence="2" id="KW-0413">Isomerase</keyword>
<dbReference type="Pfam" id="PF01261">
    <property type="entry name" value="AP_endonuc_2"/>
    <property type="match status" value="1"/>
</dbReference>
<dbReference type="PANTHER" id="PTHR12110">
    <property type="entry name" value="HYDROXYPYRUVATE ISOMERASE"/>
    <property type="match status" value="1"/>
</dbReference>
<proteinExistence type="predicted"/>
<gene>
    <name evidence="2" type="ORF">SAMN05444280_11753</name>
</gene>
<evidence type="ECO:0000259" key="1">
    <source>
        <dbReference type="Pfam" id="PF01261"/>
    </source>
</evidence>
<keyword evidence="3" id="KW-1185">Reference proteome</keyword>
<dbReference type="PANTHER" id="PTHR12110:SF21">
    <property type="entry name" value="XYLOSE ISOMERASE-LIKE TIM BARREL DOMAIN-CONTAINING PROTEIN"/>
    <property type="match status" value="1"/>
</dbReference>
<dbReference type="InterPro" id="IPR050312">
    <property type="entry name" value="IolE/XylAMocC-like"/>
</dbReference>
<dbReference type="Gene3D" id="3.20.20.150">
    <property type="entry name" value="Divalent-metal-dependent TIM barrel enzymes"/>
    <property type="match status" value="1"/>
</dbReference>
<dbReference type="SUPFAM" id="SSF51658">
    <property type="entry name" value="Xylose isomerase-like"/>
    <property type="match status" value="1"/>
</dbReference>
<dbReference type="Proteomes" id="UP000184050">
    <property type="component" value="Unassembled WGS sequence"/>
</dbReference>
<feature type="domain" description="Xylose isomerase-like TIM barrel" evidence="1">
    <location>
        <begin position="22"/>
        <end position="315"/>
    </location>
</feature>
<sequence length="333" mass="37816">MARPVTLFTGQWADLPIETMCQKAKEFGYDGLELCTWGDHMEIDKADQAYCDERKALLKKYDLDLYTISTHLVGQCVSDAIIDERHKGILPDYIWGDGDPEGVRQRAAEEVIKTAKVAKMLGLNTVAGFTGSPIWHMLYSFPPIPAGRIEKGYEEFAKRWIPILDEFQKIGVKFALEAHPSEIAFDIHSAHLTLQALDNHPAFGFNYDPSHFGYQHVDYVRFIYEFSDRIFHVHMKDSYWSDVPKGIGVFGGHAEFGDNRRYWNFRSLGHGSVNFENIIRALNDIGYNGPLSVEWEDSGMNRDAGATEAAEFVKKVDFTPSDVAFDDAMQKNK</sequence>
<organism evidence="2 3">
    <name type="scientific">Tangfeifania diversioriginum</name>
    <dbReference type="NCBI Taxonomy" id="1168035"/>
    <lineage>
        <taxon>Bacteria</taxon>
        <taxon>Pseudomonadati</taxon>
        <taxon>Bacteroidota</taxon>
        <taxon>Bacteroidia</taxon>
        <taxon>Marinilabiliales</taxon>
        <taxon>Prolixibacteraceae</taxon>
        <taxon>Tangfeifania</taxon>
    </lineage>
</organism>
<dbReference type="AlphaFoldDB" id="A0A1M6IMT5"/>
<dbReference type="STRING" id="1168035.SAMN05444280_11753"/>
<evidence type="ECO:0000313" key="3">
    <source>
        <dbReference type="Proteomes" id="UP000184050"/>
    </source>
</evidence>
<dbReference type="GO" id="GO:0016853">
    <property type="term" value="F:isomerase activity"/>
    <property type="evidence" value="ECO:0007669"/>
    <property type="project" value="UniProtKB-KW"/>
</dbReference>
<dbReference type="InterPro" id="IPR013022">
    <property type="entry name" value="Xyl_isomerase-like_TIM-brl"/>
</dbReference>
<protein>
    <submittedName>
        <fullName evidence="2">Sugar phosphate isomerase/epimerase</fullName>
    </submittedName>
</protein>
<reference evidence="2 3" key="1">
    <citation type="submission" date="2016-11" db="EMBL/GenBank/DDBJ databases">
        <authorList>
            <person name="Jaros S."/>
            <person name="Januszkiewicz K."/>
            <person name="Wedrychowicz H."/>
        </authorList>
    </citation>
    <scope>NUCLEOTIDE SEQUENCE [LARGE SCALE GENOMIC DNA]</scope>
    <source>
        <strain evidence="2 3">DSM 27063</strain>
    </source>
</reference>